<protein>
    <submittedName>
        <fullName evidence="3">HDX protein</fullName>
    </submittedName>
</protein>
<keyword evidence="4" id="KW-1185">Reference proteome</keyword>
<sequence length="162" mass="18466">RQIFCLCLDIDTMTLLLNLAAVTFSEETNEALQNEEIGHKDDDQNPVSTDNVKIEILDDEESDLISNSEVDQMSSLLDYKNEEVRFIESQLESHKQKYFELQTFTRSLILAIKSDDKEQQQALLSDLPPELEEMDFNHTSPEPDDTSFSLSSLSEKNASDSL</sequence>
<feature type="non-terminal residue" evidence="3">
    <location>
        <position position="1"/>
    </location>
</feature>
<comment type="caution">
    <text evidence="3">The sequence shown here is derived from an EMBL/GenBank/DDBJ whole genome shotgun (WGS) entry which is preliminary data.</text>
</comment>
<feature type="non-terminal residue" evidence="3">
    <location>
        <position position="162"/>
    </location>
</feature>
<feature type="signal peptide" evidence="2">
    <location>
        <begin position="1"/>
        <end position="25"/>
    </location>
</feature>
<evidence type="ECO:0000313" key="3">
    <source>
        <dbReference type="EMBL" id="NXQ04202.1"/>
    </source>
</evidence>
<dbReference type="Proteomes" id="UP000656497">
    <property type="component" value="Unassembled WGS sequence"/>
</dbReference>
<evidence type="ECO:0000256" key="2">
    <source>
        <dbReference type="SAM" id="SignalP"/>
    </source>
</evidence>
<feature type="region of interest" description="Disordered" evidence="1">
    <location>
        <begin position="120"/>
        <end position="162"/>
    </location>
</feature>
<dbReference type="AlphaFoldDB" id="A0A852EP42"/>
<feature type="chain" id="PRO_5032949082" evidence="2">
    <location>
        <begin position="26"/>
        <end position="162"/>
    </location>
</feature>
<evidence type="ECO:0000256" key="1">
    <source>
        <dbReference type="SAM" id="MobiDB-lite"/>
    </source>
</evidence>
<evidence type="ECO:0000313" key="4">
    <source>
        <dbReference type="Proteomes" id="UP000656497"/>
    </source>
</evidence>
<name>A0A852EP42_VIDMA</name>
<accession>A0A852EP42</accession>
<keyword evidence="2" id="KW-0732">Signal</keyword>
<organism evidence="3 4">
    <name type="scientific">Vidua macroura</name>
    <name type="common">Pin-tailed whydah</name>
    <dbReference type="NCBI Taxonomy" id="187451"/>
    <lineage>
        <taxon>Eukaryota</taxon>
        <taxon>Metazoa</taxon>
        <taxon>Chordata</taxon>
        <taxon>Craniata</taxon>
        <taxon>Vertebrata</taxon>
        <taxon>Euteleostomi</taxon>
        <taxon>Archelosauria</taxon>
        <taxon>Archosauria</taxon>
        <taxon>Dinosauria</taxon>
        <taxon>Saurischia</taxon>
        <taxon>Theropoda</taxon>
        <taxon>Coelurosauria</taxon>
        <taxon>Aves</taxon>
        <taxon>Neognathae</taxon>
        <taxon>Neoaves</taxon>
        <taxon>Telluraves</taxon>
        <taxon>Australaves</taxon>
        <taxon>Passeriformes</taxon>
        <taxon>Passeroidea</taxon>
        <taxon>Estrildidae</taxon>
        <taxon>Viduinae</taxon>
        <taxon>Vidua</taxon>
    </lineage>
</organism>
<proteinExistence type="predicted"/>
<reference evidence="3" key="1">
    <citation type="submission" date="2019-09" db="EMBL/GenBank/DDBJ databases">
        <title>Bird 10,000 Genomes (B10K) Project - Family phase.</title>
        <authorList>
            <person name="Zhang G."/>
        </authorList>
    </citation>
    <scope>NUCLEOTIDE SEQUENCE</scope>
    <source>
        <strain evidence="3">B10K-DU-002-50</strain>
        <tissue evidence="3">Muscle</tissue>
    </source>
</reference>
<dbReference type="EMBL" id="WBNN01024654">
    <property type="protein sequence ID" value="NXQ04202.1"/>
    <property type="molecule type" value="Genomic_DNA"/>
</dbReference>
<feature type="compositionally biased region" description="Polar residues" evidence="1">
    <location>
        <begin position="146"/>
        <end position="162"/>
    </location>
</feature>
<gene>
    <name evidence="3" type="primary">Hdx</name>
    <name evidence="3" type="ORF">VIDMAC_R13034</name>
</gene>